<name>A0A8S9SM65_BRACR</name>
<reference evidence="2" key="1">
    <citation type="submission" date="2019-12" db="EMBL/GenBank/DDBJ databases">
        <title>Genome sequencing and annotation of Brassica cretica.</title>
        <authorList>
            <person name="Studholme D.J."/>
            <person name="Sarris P."/>
        </authorList>
    </citation>
    <scope>NUCLEOTIDE SEQUENCE</scope>
    <source>
        <strain evidence="2">PFS-109/04</strain>
        <tissue evidence="2">Leaf</tissue>
    </source>
</reference>
<feature type="compositionally biased region" description="Polar residues" evidence="1">
    <location>
        <begin position="213"/>
        <end position="224"/>
    </location>
</feature>
<dbReference type="InterPro" id="IPR021109">
    <property type="entry name" value="Peptidase_aspartic_dom_sf"/>
</dbReference>
<evidence type="ECO:0008006" key="4">
    <source>
        <dbReference type="Google" id="ProtNLM"/>
    </source>
</evidence>
<feature type="region of interest" description="Disordered" evidence="1">
    <location>
        <begin position="112"/>
        <end position="132"/>
    </location>
</feature>
<evidence type="ECO:0000313" key="3">
    <source>
        <dbReference type="Proteomes" id="UP000712600"/>
    </source>
</evidence>
<dbReference type="PANTHER" id="PTHR33067">
    <property type="entry name" value="RNA-DIRECTED DNA POLYMERASE-RELATED"/>
    <property type="match status" value="1"/>
</dbReference>
<feature type="region of interest" description="Disordered" evidence="1">
    <location>
        <begin position="210"/>
        <end position="229"/>
    </location>
</feature>
<comment type="caution">
    <text evidence="2">The sequence shown here is derived from an EMBL/GenBank/DDBJ whole genome shotgun (WGS) entry which is preliminary data.</text>
</comment>
<dbReference type="Proteomes" id="UP000712600">
    <property type="component" value="Unassembled WGS sequence"/>
</dbReference>
<dbReference type="Gene3D" id="2.40.70.10">
    <property type="entry name" value="Acid Proteases"/>
    <property type="match status" value="1"/>
</dbReference>
<evidence type="ECO:0000313" key="2">
    <source>
        <dbReference type="EMBL" id="KAF3601123.1"/>
    </source>
</evidence>
<gene>
    <name evidence="2" type="ORF">F2Q69_00036415</name>
</gene>
<accession>A0A8S9SM65</accession>
<dbReference type="CDD" id="cd00303">
    <property type="entry name" value="retropepsin_like"/>
    <property type="match status" value="1"/>
</dbReference>
<dbReference type="EMBL" id="QGKX02000004">
    <property type="protein sequence ID" value="KAF3601123.1"/>
    <property type="molecule type" value="Genomic_DNA"/>
</dbReference>
<sequence length="485" mass="55966">MMFLEKSQIVVWPLSDGAMVAQILWLGVKDVFTQIAKDVVGQGLDHEEDVNFIGGTRFQRSGNQGGNFYGNGQMMVKHEKMQEGYFEVESSMSFGRWHWCLSTPDLEHRSTEFNQNRSTASPEHQSTTLTESTASCNSVRIMTHEKFTARHLHLPSHVYVNINEHTEPAIDRQRGTAIDQQPLEPIDRRAPLTYRVQLPKIDILRLNALRPQSKPSAPPETTGTHSEDAAEPMEVHKAPMGRTLRKRKEKVAKHLKRGATEKELENFRKRVVRIPQEKPFEEAYFTHRLWMFFRETRQTEEDIRRMFYEARDKMKNWITLKKKSDPEIFAIQCMVKGVEFPHALCDTGASVSILPRVIADHLGLKVEPSMESFTFVDCFQRSSGGIVSVLEVQIGNALDPVDLHVLERFHWEEKDEFEVYRDDQGHARDVDGHVISVSKDDIRSPLERASMNEHSYICLPEHARPYTQNKLVPEIYTKDEINEML</sequence>
<evidence type="ECO:0000256" key="1">
    <source>
        <dbReference type="SAM" id="MobiDB-lite"/>
    </source>
</evidence>
<protein>
    <recommendedName>
        <fullName evidence="4">Aspartic peptidase DDI1-type domain-containing protein</fullName>
    </recommendedName>
</protein>
<dbReference type="Pfam" id="PF13650">
    <property type="entry name" value="Asp_protease_2"/>
    <property type="match status" value="1"/>
</dbReference>
<dbReference type="AlphaFoldDB" id="A0A8S9SM65"/>
<proteinExistence type="predicted"/>
<dbReference type="PANTHER" id="PTHR33067:SF31">
    <property type="entry name" value="RNA-DIRECTED DNA POLYMERASE"/>
    <property type="match status" value="1"/>
</dbReference>
<organism evidence="2 3">
    <name type="scientific">Brassica cretica</name>
    <name type="common">Mustard</name>
    <dbReference type="NCBI Taxonomy" id="69181"/>
    <lineage>
        <taxon>Eukaryota</taxon>
        <taxon>Viridiplantae</taxon>
        <taxon>Streptophyta</taxon>
        <taxon>Embryophyta</taxon>
        <taxon>Tracheophyta</taxon>
        <taxon>Spermatophyta</taxon>
        <taxon>Magnoliopsida</taxon>
        <taxon>eudicotyledons</taxon>
        <taxon>Gunneridae</taxon>
        <taxon>Pentapetalae</taxon>
        <taxon>rosids</taxon>
        <taxon>malvids</taxon>
        <taxon>Brassicales</taxon>
        <taxon>Brassicaceae</taxon>
        <taxon>Brassiceae</taxon>
        <taxon>Brassica</taxon>
    </lineage>
</organism>